<dbReference type="Pfam" id="PF08327">
    <property type="entry name" value="AHSA1"/>
    <property type="match status" value="1"/>
</dbReference>
<dbReference type="InterPro" id="IPR013538">
    <property type="entry name" value="ASHA1/2-like_C"/>
</dbReference>
<evidence type="ECO:0000313" key="3">
    <source>
        <dbReference type="EMBL" id="CDS20209.1"/>
    </source>
</evidence>
<evidence type="ECO:0000259" key="2">
    <source>
        <dbReference type="SMART" id="SM01000"/>
    </source>
</evidence>
<reference evidence="3" key="2">
    <citation type="submission" date="2014-06" db="EMBL/GenBank/DDBJ databases">
        <authorList>
            <person name="Aslett M."/>
        </authorList>
    </citation>
    <scope>NUCLEOTIDE SEQUENCE</scope>
</reference>
<dbReference type="Pfam" id="PF09229">
    <property type="entry name" value="Aha1_N"/>
    <property type="match status" value="1"/>
</dbReference>
<dbReference type="InterPro" id="IPR015310">
    <property type="entry name" value="AHSA1-like_N"/>
</dbReference>
<protein>
    <submittedName>
        <fullName evidence="3 5">Activator of 90 kDa heat shock protein ATPase</fullName>
    </submittedName>
</protein>
<gene>
    <name evidence="5" type="primary">EGR_06055</name>
    <name evidence="3" type="ORF">EgrG_000241900</name>
</gene>
<dbReference type="GO" id="GO:0051087">
    <property type="term" value="F:protein-folding chaperone binding"/>
    <property type="evidence" value="ECO:0007669"/>
    <property type="project" value="InterPro"/>
</dbReference>
<comment type="similarity">
    <text evidence="1">Belongs to the AHA1 family.</text>
</comment>
<reference evidence="5" key="3">
    <citation type="submission" date="2020-10" db="UniProtKB">
        <authorList>
            <consortium name="WormBaseParasite"/>
        </authorList>
    </citation>
    <scope>IDENTIFICATION</scope>
</reference>
<dbReference type="AlphaFoldDB" id="A0A068WNZ5"/>
<dbReference type="CDD" id="cd08892">
    <property type="entry name" value="SRPBCC_Aha1"/>
    <property type="match status" value="1"/>
</dbReference>
<dbReference type="Gene3D" id="3.30.530.20">
    <property type="match status" value="1"/>
</dbReference>
<dbReference type="SUPFAM" id="SSF103111">
    <property type="entry name" value="Activator of Hsp90 ATPase, Aha1"/>
    <property type="match status" value="1"/>
</dbReference>
<keyword evidence="3" id="KW-0346">Stress response</keyword>
<organism evidence="3">
    <name type="scientific">Echinococcus granulosus</name>
    <name type="common">Hydatid tapeworm</name>
    <dbReference type="NCBI Taxonomy" id="6210"/>
    <lineage>
        <taxon>Eukaryota</taxon>
        <taxon>Metazoa</taxon>
        <taxon>Spiralia</taxon>
        <taxon>Lophotrochozoa</taxon>
        <taxon>Platyhelminthes</taxon>
        <taxon>Cestoda</taxon>
        <taxon>Eucestoda</taxon>
        <taxon>Cyclophyllidea</taxon>
        <taxon>Taeniidae</taxon>
        <taxon>Echinococcus</taxon>
        <taxon>Echinococcus granulosus group</taxon>
    </lineage>
</organism>
<evidence type="ECO:0000313" key="5">
    <source>
        <dbReference type="WBParaSite" id="EgrG_000241900"/>
    </source>
</evidence>
<dbReference type="PANTHER" id="PTHR13009:SF22">
    <property type="entry name" value="LD43819P"/>
    <property type="match status" value="1"/>
</dbReference>
<dbReference type="WBParaSite" id="EgrG_000241900">
    <property type="protein sequence ID" value="EgrG_000241900"/>
    <property type="gene ID" value="EgrG_000241900"/>
</dbReference>
<dbReference type="SMART" id="SM01000">
    <property type="entry name" value="Aha1_N"/>
    <property type="match status" value="1"/>
</dbReference>
<dbReference type="EMBL" id="LK028580">
    <property type="protein sequence ID" value="CDS20209.1"/>
    <property type="molecule type" value="Genomic_DNA"/>
</dbReference>
<dbReference type="GO" id="GO:0006457">
    <property type="term" value="P:protein folding"/>
    <property type="evidence" value="ECO:0007669"/>
    <property type="project" value="TreeGrafter"/>
</dbReference>
<dbReference type="InterPro" id="IPR036338">
    <property type="entry name" value="Aha1"/>
</dbReference>
<dbReference type="PANTHER" id="PTHR13009">
    <property type="entry name" value="HEAT SHOCK PROTEIN 90 HSP90 CO-CHAPERONE AHA-1"/>
    <property type="match status" value="1"/>
</dbReference>
<evidence type="ECO:0000256" key="1">
    <source>
        <dbReference type="ARBA" id="ARBA00006817"/>
    </source>
</evidence>
<dbReference type="OrthoDB" id="567237at2759"/>
<sequence length="359" mass="40822">MAKWGEGDPRWIVEERADAKNVNNWYLIEKKATQWSIDKIKALLTGFTIDTDKCKKVVIGYALDYLEIVKVNKCEGEAAANNRKAKLIIFYEWAIEMEWKGHKKSVESPSKVCGTIAVNNLSEEYSPEEWDFDVSCQSTKPDANEVKEFLRTEGVCYLRKQLQIYITDLKHEYGKDLILPTKDKQGSSDLILKQTPNNKAPVDALWNSDISSTKKHVTSGEAGTQDTVQISLQEDFMCTPEDLYKVFITEELTKLFTRGNAIVQSTPGGKYAIFDGNVSGSFIDLEPNKMISMSWRKDNWPENHHSTVRMDLEQIDTGTRLKLTQTNVPASDEEGTQSGWQTHYFMPIQQTFGFGGKIF</sequence>
<feature type="domain" description="Activator of Hsp90 ATPase AHSA1-like N-terminal" evidence="2">
    <location>
        <begin position="29"/>
        <end position="175"/>
    </location>
</feature>
<dbReference type="GO" id="GO:0005829">
    <property type="term" value="C:cytosol"/>
    <property type="evidence" value="ECO:0007669"/>
    <property type="project" value="TreeGrafter"/>
</dbReference>
<dbReference type="InterPro" id="IPR023393">
    <property type="entry name" value="START-like_dom_sf"/>
</dbReference>
<dbReference type="Gene3D" id="3.15.10.20">
    <property type="entry name" value="Activator of Hsp90 ATPase Aha1, N-terminal domain"/>
    <property type="match status" value="1"/>
</dbReference>
<evidence type="ECO:0000313" key="4">
    <source>
        <dbReference type="Proteomes" id="UP000492820"/>
    </source>
</evidence>
<dbReference type="Proteomes" id="UP000492820">
    <property type="component" value="Unassembled WGS sequence"/>
</dbReference>
<dbReference type="SUPFAM" id="SSF55961">
    <property type="entry name" value="Bet v1-like"/>
    <property type="match status" value="1"/>
</dbReference>
<reference evidence="3 4" key="1">
    <citation type="journal article" date="2013" name="Nature">
        <title>The genomes of four tapeworm species reveal adaptations to parasitism.</title>
        <authorList>
            <person name="Tsai I.J."/>
            <person name="Zarowiecki M."/>
            <person name="Holroyd N."/>
            <person name="Garciarrubio A."/>
            <person name="Sanchez-Flores A."/>
            <person name="Brooks K.L."/>
            <person name="Tracey A."/>
            <person name="Bobes R.J."/>
            <person name="Fragoso G."/>
            <person name="Sciutto E."/>
            <person name="Aslett M."/>
            <person name="Beasley H."/>
            <person name="Bennett H.M."/>
            <person name="Cai J."/>
            <person name="Camicia F."/>
            <person name="Clark R."/>
            <person name="Cucher M."/>
            <person name="De Silva N."/>
            <person name="Day T.A."/>
            <person name="Deplazes P."/>
            <person name="Estrada K."/>
            <person name="Fernandez C."/>
            <person name="Holland P.W."/>
            <person name="Hou J."/>
            <person name="Hu S."/>
            <person name="Huckvale T."/>
            <person name="Hung S.S."/>
            <person name="Kamenetzky L."/>
            <person name="Keane J.A."/>
            <person name="Kiss F."/>
            <person name="Koziol U."/>
            <person name="Lambert O."/>
            <person name="Liu K."/>
            <person name="Luo X."/>
            <person name="Luo Y."/>
            <person name="Macchiaroli N."/>
            <person name="Nichol S."/>
            <person name="Paps J."/>
            <person name="Parkinson J."/>
            <person name="Pouchkina-Stantcheva N."/>
            <person name="Riddiford N."/>
            <person name="Rosenzvit M."/>
            <person name="Salinas G."/>
            <person name="Wasmuth J.D."/>
            <person name="Zamanian M."/>
            <person name="Zheng Y."/>
            <person name="Cai X."/>
            <person name="Soberon X."/>
            <person name="Olson P.D."/>
            <person name="Laclette J.P."/>
            <person name="Brehm K."/>
            <person name="Berriman M."/>
            <person name="Garciarrubio A."/>
            <person name="Bobes R.J."/>
            <person name="Fragoso G."/>
            <person name="Sanchez-Flores A."/>
            <person name="Estrada K."/>
            <person name="Cevallos M.A."/>
            <person name="Morett E."/>
            <person name="Gonzalez V."/>
            <person name="Portillo T."/>
            <person name="Ochoa-Leyva A."/>
            <person name="Jose M.V."/>
            <person name="Sciutto E."/>
            <person name="Landa A."/>
            <person name="Jimenez L."/>
            <person name="Valdes V."/>
            <person name="Carrero J.C."/>
            <person name="Larralde C."/>
            <person name="Morales-Montor J."/>
            <person name="Limon-Lason J."/>
            <person name="Soberon X."/>
            <person name="Laclette J.P."/>
        </authorList>
    </citation>
    <scope>NUCLEOTIDE SEQUENCE [LARGE SCALE GENOMIC DNA]</scope>
</reference>
<name>A0A068WNZ5_ECHGR</name>
<dbReference type="GO" id="GO:0001671">
    <property type="term" value="F:ATPase activator activity"/>
    <property type="evidence" value="ECO:0007669"/>
    <property type="project" value="InterPro"/>
</dbReference>
<proteinExistence type="inferred from homology"/>
<accession>A0A068WNZ5</accession>